<comment type="caution">
    <text evidence="1">The sequence shown here is derived from an EMBL/GenBank/DDBJ whole genome shotgun (WGS) entry which is preliminary data.</text>
</comment>
<sequence length="122" mass="14634">MINKKDFEKRDYIKIRISIIQKEKWKKVCSEKKISLTNLIINSVENRMMDNERKKVLEFIENQDNVFVKIETNINQVAKITNSQKFVSSKDLNYFSERLTEIIVLKEKQNRIFESIYTLLAK</sequence>
<accession>A0ABT3I2J5</accession>
<proteinExistence type="predicted"/>
<reference evidence="1" key="1">
    <citation type="submission" date="2022-10" db="EMBL/GenBank/DDBJ databases">
        <title>Chryseobacterium babae sp. nov. isolated from the gut of the beetle Oryctes rhinoceros, and Chryseobacterium kimseyorum sp. nov., isolated from a stick insect rearing cage.</title>
        <authorList>
            <person name="Shelomi M."/>
            <person name="Han C.-J."/>
            <person name="Chen W.-M."/>
            <person name="Chen H.-K."/>
            <person name="Liaw S.-J."/>
            <person name="Muhle E."/>
            <person name="Clermont D."/>
        </authorList>
    </citation>
    <scope>NUCLEOTIDE SEQUENCE</scope>
    <source>
        <strain evidence="1">09-1422</strain>
    </source>
</reference>
<dbReference type="EMBL" id="JAPDHW010000016">
    <property type="protein sequence ID" value="MCW3170276.1"/>
    <property type="molecule type" value="Genomic_DNA"/>
</dbReference>
<keyword evidence="2" id="KW-1185">Reference proteome</keyword>
<name>A0ABT3I2J5_9FLAO</name>
<organism evidence="1 2">
    <name type="scientific">Chryseobacterium kimseyorum</name>
    <dbReference type="NCBI Taxonomy" id="2984028"/>
    <lineage>
        <taxon>Bacteria</taxon>
        <taxon>Pseudomonadati</taxon>
        <taxon>Bacteroidota</taxon>
        <taxon>Flavobacteriia</taxon>
        <taxon>Flavobacteriales</taxon>
        <taxon>Weeksellaceae</taxon>
        <taxon>Chryseobacterium group</taxon>
        <taxon>Chryseobacterium</taxon>
    </lineage>
</organism>
<evidence type="ECO:0008006" key="3">
    <source>
        <dbReference type="Google" id="ProtNLM"/>
    </source>
</evidence>
<gene>
    <name evidence="1" type="ORF">OMO38_17240</name>
</gene>
<evidence type="ECO:0000313" key="1">
    <source>
        <dbReference type="EMBL" id="MCW3170276.1"/>
    </source>
</evidence>
<dbReference type="Proteomes" id="UP001163731">
    <property type="component" value="Unassembled WGS sequence"/>
</dbReference>
<dbReference type="RefSeq" id="WP_264751430.1">
    <property type="nucleotide sequence ID" value="NZ_JAPDHW010000016.1"/>
</dbReference>
<protein>
    <recommendedName>
        <fullName evidence="3">Mobilization protein</fullName>
    </recommendedName>
</protein>
<evidence type="ECO:0000313" key="2">
    <source>
        <dbReference type="Proteomes" id="UP001163731"/>
    </source>
</evidence>